<evidence type="ECO:0000313" key="3">
    <source>
        <dbReference type="EMBL" id="QQA01212.1"/>
    </source>
</evidence>
<dbReference type="EMBL" id="CP064936">
    <property type="protein sequence ID" value="QQA01212.1"/>
    <property type="molecule type" value="Genomic_DNA"/>
</dbReference>
<reference evidence="3 4" key="1">
    <citation type="submission" date="2020-11" db="EMBL/GenBank/DDBJ databases">
        <title>Treponema Peruensis nv. sp., first commensal Treponema isolated from human feces.</title>
        <authorList>
            <person name="Belkhou C."/>
            <person name="Raes J."/>
        </authorList>
    </citation>
    <scope>NUCLEOTIDE SEQUENCE [LARGE SCALE GENOMIC DNA]</scope>
    <source>
        <strain evidence="3 4">RCC2812</strain>
    </source>
</reference>
<gene>
    <name evidence="3" type="ORF">IWA51_00900</name>
</gene>
<name>A0A7T3V536_9SPIR</name>
<feature type="domain" description="Ferrous iron transporter FeoA-like" evidence="2">
    <location>
        <begin position="2"/>
        <end position="72"/>
    </location>
</feature>
<dbReference type="RefSeq" id="WP_198442802.1">
    <property type="nucleotide sequence ID" value="NZ_CBCSHE010000019.1"/>
</dbReference>
<proteinExistence type="predicted"/>
<evidence type="ECO:0000313" key="4">
    <source>
        <dbReference type="Proteomes" id="UP000595224"/>
    </source>
</evidence>
<dbReference type="Pfam" id="PF04023">
    <property type="entry name" value="FeoA"/>
    <property type="match status" value="1"/>
</dbReference>
<evidence type="ECO:0000259" key="2">
    <source>
        <dbReference type="SMART" id="SM00899"/>
    </source>
</evidence>
<dbReference type="SUPFAM" id="SSF50037">
    <property type="entry name" value="C-terminal domain of transcriptional repressors"/>
    <property type="match status" value="1"/>
</dbReference>
<organism evidence="3 4">
    <name type="scientific">Treponema peruense</name>
    <dbReference type="NCBI Taxonomy" id="2787628"/>
    <lineage>
        <taxon>Bacteria</taxon>
        <taxon>Pseudomonadati</taxon>
        <taxon>Spirochaetota</taxon>
        <taxon>Spirochaetia</taxon>
        <taxon>Spirochaetales</taxon>
        <taxon>Treponemataceae</taxon>
        <taxon>Treponema</taxon>
    </lineage>
</organism>
<dbReference type="Proteomes" id="UP000595224">
    <property type="component" value="Chromosome"/>
</dbReference>
<sequence length="74" mass="7958">MMPLSMANSNEKVMIFKTGGNSEVKKHLGDIGFVPGTVLSVISQHSGDVIVNLKESHLAITKDLAQKIIVNLVN</sequence>
<dbReference type="KEGG" id="tper:IWA51_00900"/>
<dbReference type="InterPro" id="IPR008988">
    <property type="entry name" value="Transcriptional_repressor_C"/>
</dbReference>
<accession>A0A7T3V536</accession>
<dbReference type="Gene3D" id="2.30.30.90">
    <property type="match status" value="1"/>
</dbReference>
<evidence type="ECO:0000256" key="1">
    <source>
        <dbReference type="ARBA" id="ARBA00023004"/>
    </source>
</evidence>
<protein>
    <submittedName>
        <fullName evidence="3">Ferrous iron transport protein A</fullName>
    </submittedName>
</protein>
<dbReference type="InterPro" id="IPR038157">
    <property type="entry name" value="FeoA_core_dom"/>
</dbReference>
<dbReference type="InterPro" id="IPR053184">
    <property type="entry name" value="FeoA-like"/>
</dbReference>
<dbReference type="PANTHER" id="PTHR43151">
    <property type="entry name" value="FEOA FAMILY PROTEIN"/>
    <property type="match status" value="1"/>
</dbReference>
<dbReference type="PANTHER" id="PTHR43151:SF1">
    <property type="entry name" value="SSR2333 PROTEIN"/>
    <property type="match status" value="1"/>
</dbReference>
<dbReference type="GO" id="GO:0046914">
    <property type="term" value="F:transition metal ion binding"/>
    <property type="evidence" value="ECO:0007669"/>
    <property type="project" value="InterPro"/>
</dbReference>
<dbReference type="AlphaFoldDB" id="A0A7T3V536"/>
<dbReference type="SMART" id="SM00899">
    <property type="entry name" value="FeoA"/>
    <property type="match status" value="1"/>
</dbReference>
<keyword evidence="4" id="KW-1185">Reference proteome</keyword>
<keyword evidence="1" id="KW-0408">Iron</keyword>
<dbReference type="InterPro" id="IPR007167">
    <property type="entry name" value="Fe-transptr_FeoA-like"/>
</dbReference>